<feature type="compositionally biased region" description="Low complexity" evidence="1">
    <location>
        <begin position="54"/>
        <end position="63"/>
    </location>
</feature>
<organism evidence="3 4">
    <name type="scientific">Halorubrum pallidum</name>
    <dbReference type="NCBI Taxonomy" id="1526114"/>
    <lineage>
        <taxon>Archaea</taxon>
        <taxon>Methanobacteriati</taxon>
        <taxon>Methanobacteriota</taxon>
        <taxon>Stenosarchaea group</taxon>
        <taxon>Halobacteria</taxon>
        <taxon>Halobacteriales</taxon>
        <taxon>Haloferacaceae</taxon>
        <taxon>Halorubrum</taxon>
    </lineage>
</organism>
<name>A0ABD5T2R5_9EURY</name>
<dbReference type="Proteomes" id="UP001596274">
    <property type="component" value="Unassembled WGS sequence"/>
</dbReference>
<comment type="caution">
    <text evidence="3">The sequence shown here is derived from an EMBL/GenBank/DDBJ whole genome shotgun (WGS) entry which is preliminary data.</text>
</comment>
<dbReference type="Pfam" id="PF03807">
    <property type="entry name" value="F420_oxidored"/>
    <property type="match status" value="1"/>
</dbReference>
<keyword evidence="4" id="KW-1185">Reference proteome</keyword>
<feature type="non-terminal residue" evidence="3">
    <location>
        <position position="63"/>
    </location>
</feature>
<sequence>MTRVSVIGCGNMGSALLRGLARTDTYHLTAIDLDPEARASVADAADETTDDTDSGTADADIVV</sequence>
<feature type="region of interest" description="Disordered" evidence="1">
    <location>
        <begin position="40"/>
        <end position="63"/>
    </location>
</feature>
<protein>
    <submittedName>
        <fullName evidence="3">NAD(P)-binding domain-containing protein</fullName>
    </submittedName>
</protein>
<proteinExistence type="predicted"/>
<evidence type="ECO:0000313" key="3">
    <source>
        <dbReference type="EMBL" id="MFC6771518.1"/>
    </source>
</evidence>
<dbReference type="InterPro" id="IPR036291">
    <property type="entry name" value="NAD(P)-bd_dom_sf"/>
</dbReference>
<evidence type="ECO:0000313" key="4">
    <source>
        <dbReference type="Proteomes" id="UP001596274"/>
    </source>
</evidence>
<dbReference type="SUPFAM" id="SSF51735">
    <property type="entry name" value="NAD(P)-binding Rossmann-fold domains"/>
    <property type="match status" value="1"/>
</dbReference>
<feature type="domain" description="Pyrroline-5-carboxylate reductase catalytic N-terminal" evidence="2">
    <location>
        <begin position="3"/>
        <end position="63"/>
    </location>
</feature>
<accession>A0ABD5T2R5</accession>
<evidence type="ECO:0000256" key="1">
    <source>
        <dbReference type="SAM" id="MobiDB-lite"/>
    </source>
</evidence>
<reference evidence="3 4" key="1">
    <citation type="journal article" date="2019" name="Int. J. Syst. Evol. Microbiol.">
        <title>The Global Catalogue of Microorganisms (GCM) 10K type strain sequencing project: providing services to taxonomists for standard genome sequencing and annotation.</title>
        <authorList>
            <consortium name="The Broad Institute Genomics Platform"/>
            <consortium name="The Broad Institute Genome Sequencing Center for Infectious Disease"/>
            <person name="Wu L."/>
            <person name="Ma J."/>
        </authorList>
    </citation>
    <scope>NUCLEOTIDE SEQUENCE [LARGE SCALE GENOMIC DNA]</scope>
    <source>
        <strain evidence="3 4">PJ61</strain>
    </source>
</reference>
<feature type="compositionally biased region" description="Acidic residues" evidence="1">
    <location>
        <begin position="44"/>
        <end position="53"/>
    </location>
</feature>
<dbReference type="InterPro" id="IPR028939">
    <property type="entry name" value="P5C_Rdtase_cat_N"/>
</dbReference>
<dbReference type="Gene3D" id="3.40.50.720">
    <property type="entry name" value="NAD(P)-binding Rossmann-like Domain"/>
    <property type="match status" value="1"/>
</dbReference>
<dbReference type="EMBL" id="JBHSWT010000409">
    <property type="protein sequence ID" value="MFC6771518.1"/>
    <property type="molecule type" value="Genomic_DNA"/>
</dbReference>
<dbReference type="AlphaFoldDB" id="A0ABD5T2R5"/>
<evidence type="ECO:0000259" key="2">
    <source>
        <dbReference type="Pfam" id="PF03807"/>
    </source>
</evidence>
<gene>
    <name evidence="3" type="ORF">ACFQDD_08325</name>
</gene>